<dbReference type="InterPro" id="IPR004919">
    <property type="entry name" value="GmrSD_N"/>
</dbReference>
<dbReference type="RefSeq" id="WP_286135652.1">
    <property type="nucleotide sequence ID" value="NZ_BRPL01000002.1"/>
</dbReference>
<evidence type="ECO:0000313" key="3">
    <source>
        <dbReference type="EMBL" id="GLB46194.1"/>
    </source>
</evidence>
<sequence>MLNYKYDHIPYSDIDQIKLPKFQRGFVWKPKQQKDLIQTLHDGFPFGVFLVSSIRNSQNSQLIDGQQRLSTIKKYEKNKVSFYKDLSPKNYHNTLNSINNILKENGYNQITINEFNKYLKMNELADWTDKYDNLNSKIKKQLRDTIKSLQKRINNYINLNELQIPVIEFTGKKEDLPQVFKNLNKGGIPLTRYEIFSATWSDILLNIPENDKNCDEIIDNVKNYYESLTKNGEFKISNYSEDKLREERKINLAEFGRALGKFVVKRIPALITNNDDKSIDKIGFNLLAIISNVDPKIIGYVGKTKHVNNIQNNIKIILSNAKIISNKLNDKFKQYLKQNISHSSRSNSKKYPYAGGISSNAKILSYFADLWDKSEKDMNNDLNNIPSYYVYDFIANTWGSHGDQRLKRYYPYYQSNNKNNYSKPVNKNTFKSEFKNWLNDDNNKKDKKNFPKYVQALITIHANVSKYTEYNGEDYEFEHVIPKNRVLKNDPKLFNVHLSSLGNGMLLSKSLNDDKKDKTLYEYMEQNELNNNKIENINNLIKQSSYFKKITLKNIMNNLQQNNFNFVNNEINNRSIRMANEIIDGLIK</sequence>
<reference evidence="3" key="1">
    <citation type="submission" date="2022-07" db="EMBL/GenBank/DDBJ databases">
        <authorList>
            <person name="Kouya T."/>
            <person name="Ishiyama Y."/>
        </authorList>
    </citation>
    <scope>NUCLEOTIDE SEQUENCE</scope>
    <source>
        <strain evidence="3">WR16-4</strain>
    </source>
</reference>
<protein>
    <recommendedName>
        <fullName evidence="2">GmrSD restriction endonucleases N-terminal domain-containing protein</fullName>
    </recommendedName>
</protein>
<dbReference type="PANTHER" id="PTHR37292">
    <property type="entry name" value="VNG6097C"/>
    <property type="match status" value="1"/>
</dbReference>
<dbReference type="AlphaFoldDB" id="A0A9W6ESJ0"/>
<feature type="coiled-coil region" evidence="1">
    <location>
        <begin position="124"/>
        <end position="159"/>
    </location>
</feature>
<evidence type="ECO:0000259" key="2">
    <source>
        <dbReference type="Pfam" id="PF03235"/>
    </source>
</evidence>
<organism evidence="3 4">
    <name type="scientific">Philodulcilactobacillus myokoensis</name>
    <dbReference type="NCBI Taxonomy" id="2929573"/>
    <lineage>
        <taxon>Bacteria</taxon>
        <taxon>Bacillati</taxon>
        <taxon>Bacillota</taxon>
        <taxon>Bacilli</taxon>
        <taxon>Lactobacillales</taxon>
        <taxon>Lactobacillaceae</taxon>
        <taxon>Philodulcilactobacillus</taxon>
    </lineage>
</organism>
<reference evidence="3" key="2">
    <citation type="journal article" date="2023" name="PLoS ONE">
        <title>Philodulcilactobacillus myokoensis gen. nov., sp. nov., a fructophilic, acidophilic, and agar-phobic lactic acid bacterium isolated from fermented vegetable extracts.</title>
        <authorList>
            <person name="Kouya T."/>
            <person name="Ishiyama Y."/>
            <person name="Ohashi S."/>
            <person name="Kumakubo R."/>
            <person name="Yamazaki T."/>
            <person name="Otaki T."/>
        </authorList>
    </citation>
    <scope>NUCLEOTIDE SEQUENCE</scope>
    <source>
        <strain evidence="3">WR16-4</strain>
    </source>
</reference>
<gene>
    <name evidence="3" type="ORF">WR164_01730</name>
</gene>
<keyword evidence="4" id="KW-1185">Reference proteome</keyword>
<accession>A0A9W6ESJ0</accession>
<name>A0A9W6ESJ0_9LACO</name>
<dbReference type="Proteomes" id="UP001144204">
    <property type="component" value="Unassembled WGS sequence"/>
</dbReference>
<proteinExistence type="predicted"/>
<dbReference type="EMBL" id="BRPL01000002">
    <property type="protein sequence ID" value="GLB46194.1"/>
    <property type="molecule type" value="Genomic_DNA"/>
</dbReference>
<feature type="domain" description="GmrSD restriction endonucleases N-terminal" evidence="2">
    <location>
        <begin position="12"/>
        <end position="198"/>
    </location>
</feature>
<evidence type="ECO:0000313" key="4">
    <source>
        <dbReference type="Proteomes" id="UP001144204"/>
    </source>
</evidence>
<evidence type="ECO:0000256" key="1">
    <source>
        <dbReference type="SAM" id="Coils"/>
    </source>
</evidence>
<comment type="caution">
    <text evidence="3">The sequence shown here is derived from an EMBL/GenBank/DDBJ whole genome shotgun (WGS) entry which is preliminary data.</text>
</comment>
<dbReference type="PANTHER" id="PTHR37292:SF2">
    <property type="entry name" value="DUF262 DOMAIN-CONTAINING PROTEIN"/>
    <property type="match status" value="1"/>
</dbReference>
<keyword evidence="1" id="KW-0175">Coiled coil</keyword>
<dbReference type="Pfam" id="PF03235">
    <property type="entry name" value="GmrSD_N"/>
    <property type="match status" value="1"/>
</dbReference>